<evidence type="ECO:0000313" key="4">
    <source>
        <dbReference type="Proteomes" id="UP001271789"/>
    </source>
</evidence>
<evidence type="ECO:0000259" key="2">
    <source>
        <dbReference type="Pfam" id="PF14491"/>
    </source>
</evidence>
<dbReference type="InterPro" id="IPR003959">
    <property type="entry name" value="ATPase_AAA_core"/>
</dbReference>
<accession>A0AAE4SEG6</accession>
<reference evidence="3" key="1">
    <citation type="submission" date="2023-06" db="EMBL/GenBank/DDBJ databases">
        <title>Genome sequence of Methanosarcinaceae archaeon Ag5.</title>
        <authorList>
            <person name="Protasov E."/>
            <person name="Platt K."/>
            <person name="Poehlein A."/>
            <person name="Daniel R."/>
            <person name="Brune A."/>
        </authorList>
    </citation>
    <scope>NUCLEOTIDE SEQUENCE</scope>
    <source>
        <strain evidence="3">Ag5</strain>
    </source>
</reference>
<dbReference type="InterPro" id="IPR051396">
    <property type="entry name" value="Bact_Antivir_Def_Nuclease"/>
</dbReference>
<dbReference type="RefSeq" id="WP_338100205.1">
    <property type="nucleotide sequence ID" value="NZ_JAWDKD010000023.1"/>
</dbReference>
<evidence type="ECO:0000313" key="3">
    <source>
        <dbReference type="EMBL" id="MDV0447759.1"/>
    </source>
</evidence>
<dbReference type="GO" id="GO:0005524">
    <property type="term" value="F:ATP binding"/>
    <property type="evidence" value="ECO:0007669"/>
    <property type="project" value="InterPro"/>
</dbReference>
<dbReference type="PANTHER" id="PTHR43581:SF2">
    <property type="entry name" value="EXCINUCLEASE ATPASE SUBUNIT"/>
    <property type="match status" value="1"/>
</dbReference>
<gene>
    <name evidence="3" type="ORF">MsAg5_16730</name>
</gene>
<dbReference type="CDD" id="cd00267">
    <property type="entry name" value="ABC_ATPase"/>
    <property type="match status" value="1"/>
</dbReference>
<dbReference type="GO" id="GO:0016887">
    <property type="term" value="F:ATP hydrolysis activity"/>
    <property type="evidence" value="ECO:0007669"/>
    <property type="project" value="InterPro"/>
</dbReference>
<proteinExistence type="predicted"/>
<dbReference type="Proteomes" id="UP001271789">
    <property type="component" value="Unassembled WGS sequence"/>
</dbReference>
<dbReference type="InterPro" id="IPR027417">
    <property type="entry name" value="P-loop_NTPase"/>
</dbReference>
<dbReference type="PANTHER" id="PTHR43581">
    <property type="entry name" value="ATP/GTP PHOSPHATASE"/>
    <property type="match status" value="1"/>
</dbReference>
<dbReference type="Pfam" id="PF13304">
    <property type="entry name" value="AAA_21"/>
    <property type="match status" value="1"/>
</dbReference>
<sequence length="553" mass="63343">MSQQELGQNQQIAILFPDKVYEFELGIPVVFLGANGSGKTRLCTEIEKRNDTRFSSTFSGRRSYPDRSLLVHRLSAQKSLSIPDIITIHGIESSEKDLFIGAQHESASKYQSKYNSNPSTALVNDYDKALSLFFSRNNIILETQHDIFRTSDKIGLPRPPLVTTPIEQVIEIWNYLLPNRKLDLSGGAVHVGGNVRYHGKEMSDGERVILYMIIQVLSLKPKSILIIDEPELHIHKAILNKLWDKLEEIRKNCVFIYVTHDLDFAASRNTNKVLWVRGFDGNKWDYNFINTDDYSELPEALLYEIIGTRKKIVFVEGERGSFDYQLYKELYADKNYHVIPCGSCKQVINYVKAKRGYNALGSIGVVGIIDRDFRTDDEINSLAKDGIYTLNVAEVENLFVVPELIDFVCRQMGSESEKNEEAKRFVIDQYNRLFNSQIKEATIKTINSQIKCMNIKNYELEPQEIVDSIINEFTADYIQRIMDDKKIIYDKTTDMTEILRIFNHKGLVTGVGEKLGIKSNDYPRRVINLLKYDTGGSKQQIINALSKYIPDLP</sequence>
<comment type="caution">
    <text evidence="3">The sequence shown here is derived from an EMBL/GenBank/DDBJ whole genome shotgun (WGS) entry which is preliminary data.</text>
</comment>
<protein>
    <recommendedName>
        <fullName evidence="5">DUF4435 domain-containing protein</fullName>
    </recommendedName>
</protein>
<dbReference type="InterPro" id="IPR029492">
    <property type="entry name" value="DUF4435"/>
</dbReference>
<organism evidence="3 4">
    <name type="scientific">Methanolapillus africanus</name>
    <dbReference type="NCBI Taxonomy" id="3028297"/>
    <lineage>
        <taxon>Archaea</taxon>
        <taxon>Methanobacteriati</taxon>
        <taxon>Methanobacteriota</taxon>
        <taxon>Stenosarchaea group</taxon>
        <taxon>Methanomicrobia</taxon>
        <taxon>Methanosarcinales</taxon>
        <taxon>Methanosarcinaceae</taxon>
        <taxon>Methanolapillus</taxon>
    </lineage>
</organism>
<name>A0AAE4SEG6_9EURY</name>
<feature type="domain" description="ATPase AAA-type core" evidence="1">
    <location>
        <begin position="201"/>
        <end position="261"/>
    </location>
</feature>
<dbReference type="AlphaFoldDB" id="A0AAE4SEG6"/>
<dbReference type="SUPFAM" id="SSF52540">
    <property type="entry name" value="P-loop containing nucleoside triphosphate hydrolases"/>
    <property type="match status" value="1"/>
</dbReference>
<dbReference type="EMBL" id="JAWDKD010000023">
    <property type="protein sequence ID" value="MDV0447759.1"/>
    <property type="molecule type" value="Genomic_DNA"/>
</dbReference>
<keyword evidence="4" id="KW-1185">Reference proteome</keyword>
<evidence type="ECO:0000259" key="1">
    <source>
        <dbReference type="Pfam" id="PF13304"/>
    </source>
</evidence>
<dbReference type="Gene3D" id="3.40.50.300">
    <property type="entry name" value="P-loop containing nucleotide triphosphate hydrolases"/>
    <property type="match status" value="1"/>
</dbReference>
<evidence type="ECO:0008006" key="5">
    <source>
        <dbReference type="Google" id="ProtNLM"/>
    </source>
</evidence>
<dbReference type="Pfam" id="PF14491">
    <property type="entry name" value="DUF4435"/>
    <property type="match status" value="1"/>
</dbReference>
<feature type="domain" description="DUF4435" evidence="2">
    <location>
        <begin position="310"/>
        <end position="507"/>
    </location>
</feature>